<evidence type="ECO:0000313" key="2">
    <source>
        <dbReference type="EMBL" id="MEB3347100.1"/>
    </source>
</evidence>
<organism evidence="2 3">
    <name type="scientific">Aquimarina gracilis</name>
    <dbReference type="NCBI Taxonomy" id="874422"/>
    <lineage>
        <taxon>Bacteria</taxon>
        <taxon>Pseudomonadati</taxon>
        <taxon>Bacteroidota</taxon>
        <taxon>Flavobacteriia</taxon>
        <taxon>Flavobacteriales</taxon>
        <taxon>Flavobacteriaceae</taxon>
        <taxon>Aquimarina</taxon>
    </lineage>
</organism>
<proteinExistence type="predicted"/>
<feature type="domain" description="Fibronectin type-III" evidence="1">
    <location>
        <begin position="512"/>
        <end position="607"/>
    </location>
</feature>
<gene>
    <name evidence="2" type="ORF">U6A24_16625</name>
</gene>
<dbReference type="Gene3D" id="2.60.40.10">
    <property type="entry name" value="Immunoglobulins"/>
    <property type="match status" value="4"/>
</dbReference>
<comment type="caution">
    <text evidence="2">The sequence shown here is derived from an EMBL/GenBank/DDBJ whole genome shotgun (WGS) entry which is preliminary data.</text>
</comment>
<keyword evidence="3" id="KW-1185">Reference proteome</keyword>
<protein>
    <recommendedName>
        <fullName evidence="1">Fibronectin type-III domain-containing protein</fullName>
    </recommendedName>
</protein>
<accession>A0ABU5ZZ51</accession>
<evidence type="ECO:0000313" key="3">
    <source>
        <dbReference type="Proteomes" id="UP001327027"/>
    </source>
</evidence>
<dbReference type="InterPro" id="IPR003961">
    <property type="entry name" value="FN3_dom"/>
</dbReference>
<dbReference type="RefSeq" id="WP_324181120.1">
    <property type="nucleotide sequence ID" value="NZ_BAABAW010000020.1"/>
</dbReference>
<dbReference type="PROSITE" id="PS50853">
    <property type="entry name" value="FN3"/>
    <property type="match status" value="1"/>
</dbReference>
<dbReference type="InterPro" id="IPR036116">
    <property type="entry name" value="FN3_sf"/>
</dbReference>
<dbReference type="InterPro" id="IPR013783">
    <property type="entry name" value="Ig-like_fold"/>
</dbReference>
<name>A0ABU5ZZ51_9FLAO</name>
<sequence length="699" mass="78756">MNIRKLHNVLHGIGWIFLILGISMSLNAQETTQIKDKIKVISRVTDNKVLLRWAATTPSAWMKANRYGYHIERYTVKRNGVLLNPPEKKMLTTNALLPEPLEAWEQAIQQDDYAAILAQALYGEEFSVEQMQEGLAQIINKAREAEQRFSFALFAADMSFSASKKAALGFEDVSTVSGEEYLYRVVPQVTEKILKIEPGFISVTIAEPGPLPAPIDVYAVGDDKTILLTWEYELFKTVFTSYYVERSENGTDFKRLGDTPLVNLNDRPGTPAKRMFYADTLSQNDKKYYYRVKGISPFGELSPASEIVSATGIKKLEAVPHINSYQFDNNGDVTLKWEFKKEAEDKITGFELERSDSDGGSYNTIQSGLLPSSRLVKVTNPEASNYYRIAAIGKNNERNTSFPAFVQTVDSIPPMAPAGITGVIDSLGVVQLQWKANSEKDMLGYRVFRSNIEKEEWVQITTAPVRTTSFIDTVQVKSLNSKVYYSIVAVDERFNMSAYSEKLALSIPDVVPPSSPMFSKYKVEKEGIRLHWINSSSDDVAIHQLYRMDIREAEKGWLLIFQTDTVSSYLDNKVAGSIKYRYAIFAEDESGLQSAPSTPISISNQDKVNTTIVKRFDAVVDRINEKIEISWKKLPPTVSELLIYKPKKGELPVLWKQIPGIVNTLEDTSVSPNNVYIYQIKVITKTGEHSKLETKEVAY</sequence>
<dbReference type="CDD" id="cd00063">
    <property type="entry name" value="FN3"/>
    <property type="match status" value="1"/>
</dbReference>
<dbReference type="SUPFAM" id="SSF49265">
    <property type="entry name" value="Fibronectin type III"/>
    <property type="match status" value="3"/>
</dbReference>
<dbReference type="Proteomes" id="UP001327027">
    <property type="component" value="Unassembled WGS sequence"/>
</dbReference>
<evidence type="ECO:0000259" key="1">
    <source>
        <dbReference type="PROSITE" id="PS50853"/>
    </source>
</evidence>
<dbReference type="EMBL" id="JAYKLX010000007">
    <property type="protein sequence ID" value="MEB3347100.1"/>
    <property type="molecule type" value="Genomic_DNA"/>
</dbReference>
<reference evidence="2 3" key="1">
    <citation type="journal article" date="2013" name="Int. J. Syst. Evol. Microbiol.">
        <title>Aquimarina gracilis sp. nov., isolated from the gut microflora of a mussel, Mytilus coruscus, and emended description of Aquimarina spongiae.</title>
        <authorList>
            <person name="Park S.C."/>
            <person name="Choe H.N."/>
            <person name="Baik K.S."/>
            <person name="Seong C.N."/>
        </authorList>
    </citation>
    <scope>NUCLEOTIDE SEQUENCE [LARGE SCALE GENOMIC DNA]</scope>
    <source>
        <strain evidence="2 3">PSC32</strain>
    </source>
</reference>